<evidence type="ECO:0000313" key="2">
    <source>
        <dbReference type="EMBL" id="EDL87709.1"/>
    </source>
</evidence>
<accession>A6JUS0</accession>
<feature type="region of interest" description="Disordered" evidence="1">
    <location>
        <begin position="1"/>
        <end position="40"/>
    </location>
</feature>
<sequence>MRLRAEIEHKKGEEMGRGEERRGEERRGEEKRGTPNVMSA</sequence>
<dbReference type="AlphaFoldDB" id="A6JUS0"/>
<evidence type="ECO:0000313" key="3">
    <source>
        <dbReference type="Proteomes" id="UP000234681"/>
    </source>
</evidence>
<proteinExistence type="predicted"/>
<protein>
    <submittedName>
        <fullName evidence="2">RCG42089</fullName>
    </submittedName>
</protein>
<dbReference type="EMBL" id="CH474002">
    <property type="protein sequence ID" value="EDL87709.1"/>
    <property type="molecule type" value="Genomic_DNA"/>
</dbReference>
<reference evidence="2 3" key="1">
    <citation type="submission" date="2005-09" db="EMBL/GenBank/DDBJ databases">
        <authorList>
            <person name="Mural R.J."/>
            <person name="Li P.W."/>
            <person name="Adams M.D."/>
            <person name="Amanatides P.G."/>
            <person name="Baden-Tillson H."/>
            <person name="Barnstead M."/>
            <person name="Chin S.H."/>
            <person name="Dew I."/>
            <person name="Evans C.A."/>
            <person name="Ferriera S."/>
            <person name="Flanigan M."/>
            <person name="Fosler C."/>
            <person name="Glodek A."/>
            <person name="Gu Z."/>
            <person name="Holt R.A."/>
            <person name="Jennings D."/>
            <person name="Kraft C.L."/>
            <person name="Lu F."/>
            <person name="Nguyen T."/>
            <person name="Nusskern D.R."/>
            <person name="Pfannkoch C.M."/>
            <person name="Sitter C."/>
            <person name="Sutton G.G."/>
            <person name="Venter J.C."/>
            <person name="Wang Z."/>
            <person name="Woodage T."/>
            <person name="Zheng X.H."/>
            <person name="Zhong F."/>
        </authorList>
    </citation>
    <scope>NUCLEOTIDE SEQUENCE [LARGE SCALE GENOMIC DNA]</scope>
    <source>
        <strain>BN</strain>
        <strain evidence="3">Sprague-Dawley</strain>
    </source>
</reference>
<feature type="compositionally biased region" description="Basic and acidic residues" evidence="1">
    <location>
        <begin position="1"/>
        <end position="33"/>
    </location>
</feature>
<gene>
    <name evidence="2" type="ORF">rCG_42089</name>
</gene>
<evidence type="ECO:0000256" key="1">
    <source>
        <dbReference type="SAM" id="MobiDB-lite"/>
    </source>
</evidence>
<dbReference type="Proteomes" id="UP000234681">
    <property type="component" value="Chromosome 1"/>
</dbReference>
<name>A6JUS0_RAT</name>
<organism evidence="2 3">
    <name type="scientific">Rattus norvegicus</name>
    <name type="common">Rat</name>
    <dbReference type="NCBI Taxonomy" id="10116"/>
    <lineage>
        <taxon>Eukaryota</taxon>
        <taxon>Metazoa</taxon>
        <taxon>Chordata</taxon>
        <taxon>Craniata</taxon>
        <taxon>Vertebrata</taxon>
        <taxon>Euteleostomi</taxon>
        <taxon>Mammalia</taxon>
        <taxon>Eutheria</taxon>
        <taxon>Euarchontoglires</taxon>
        <taxon>Glires</taxon>
        <taxon>Rodentia</taxon>
        <taxon>Myomorpha</taxon>
        <taxon>Muroidea</taxon>
        <taxon>Muridae</taxon>
        <taxon>Murinae</taxon>
        <taxon>Rattus</taxon>
    </lineage>
</organism>